<comment type="caution">
    <text evidence="3">The sequence shown here is derived from an EMBL/GenBank/DDBJ whole genome shotgun (WGS) entry which is preliminary data.</text>
</comment>
<dbReference type="EMBL" id="JABXYM010000001">
    <property type="protein sequence ID" value="MCR6097158.1"/>
    <property type="molecule type" value="Genomic_DNA"/>
</dbReference>
<dbReference type="InterPro" id="IPR030832">
    <property type="entry name" value="Acidic_LPXTA"/>
</dbReference>
<reference evidence="3" key="1">
    <citation type="submission" date="2020-06" db="EMBL/GenBank/DDBJ databases">
        <title>Insight into the genomes of haloalkaliphilic bacilli from Kenyan soda lakes.</title>
        <authorList>
            <person name="Mwirichia R."/>
            <person name="Villamizar G.C."/>
            <person name="Poehlein A."/>
            <person name="Mugweru J."/>
            <person name="Kipnyargis A."/>
            <person name="Kiplimo D."/>
            <person name="Orwa P."/>
            <person name="Daniel R."/>
        </authorList>
    </citation>
    <scope>NUCLEOTIDE SEQUENCE</scope>
    <source>
        <strain evidence="3">B1096_S55</strain>
    </source>
</reference>
<sequence>MKKLAILLLSTLLWSFSPYFANAAVNEDDLAQYLLELEWEKENLEEYLAAYGLTFDYFEDIDDLKDFLGDILTDEILSHILADFEITIEELHVILAGYGESLDNIKFADDLEFYLFDYFYSESWYYYYLDFFATIGITEEELLRLLDHLEEVSHNNPNLVDELDALTWRILELDDFESVSDMTAEVIAELLSIWKEFTRLLEIDTEFYLVKGEDKQAISLSNLVSLTTTNGYDLLIEIYNTRGDFLADILLTADLFGSDLITETGKAITTSVKEITKDNSITKTEKGGKLPDTATHSLLFVILGCTVSGAGLFIVRRRKAA</sequence>
<keyword evidence="4" id="KW-1185">Reference proteome</keyword>
<keyword evidence="1" id="KW-0812">Transmembrane</keyword>
<keyword evidence="2" id="KW-0732">Signal</keyword>
<keyword evidence="1" id="KW-0472">Membrane</keyword>
<feature type="transmembrane region" description="Helical" evidence="1">
    <location>
        <begin position="298"/>
        <end position="315"/>
    </location>
</feature>
<evidence type="ECO:0000256" key="1">
    <source>
        <dbReference type="SAM" id="Phobius"/>
    </source>
</evidence>
<dbReference type="NCBIfam" id="TIGR01167">
    <property type="entry name" value="LPXTG_anchor"/>
    <property type="match status" value="1"/>
</dbReference>
<dbReference type="RefSeq" id="WP_257821592.1">
    <property type="nucleotide sequence ID" value="NZ_JABXYM010000001.1"/>
</dbReference>
<feature type="chain" id="PRO_5040250218" evidence="2">
    <location>
        <begin position="24"/>
        <end position="321"/>
    </location>
</feature>
<protein>
    <submittedName>
        <fullName evidence="3">Processed acidic surface protein</fullName>
    </submittedName>
</protein>
<name>A0A9Q4FZU0_SALAG</name>
<evidence type="ECO:0000313" key="4">
    <source>
        <dbReference type="Proteomes" id="UP001057753"/>
    </source>
</evidence>
<organism evidence="3 4">
    <name type="scientific">Salipaludibacillus agaradhaerens</name>
    <name type="common">Bacillus agaradhaerens</name>
    <dbReference type="NCBI Taxonomy" id="76935"/>
    <lineage>
        <taxon>Bacteria</taxon>
        <taxon>Bacillati</taxon>
        <taxon>Bacillota</taxon>
        <taxon>Bacilli</taxon>
        <taxon>Bacillales</taxon>
        <taxon>Bacillaceae</taxon>
    </lineage>
</organism>
<dbReference type="AlphaFoldDB" id="A0A9Q4FZU0"/>
<feature type="signal peptide" evidence="2">
    <location>
        <begin position="1"/>
        <end position="23"/>
    </location>
</feature>
<keyword evidence="1" id="KW-1133">Transmembrane helix</keyword>
<proteinExistence type="predicted"/>
<evidence type="ECO:0000256" key="2">
    <source>
        <dbReference type="SAM" id="SignalP"/>
    </source>
</evidence>
<gene>
    <name evidence="3" type="ORF">HXA33_11370</name>
</gene>
<evidence type="ECO:0000313" key="3">
    <source>
        <dbReference type="EMBL" id="MCR6097158.1"/>
    </source>
</evidence>
<accession>A0A9Q4FZU0</accession>
<dbReference type="Proteomes" id="UP001057753">
    <property type="component" value="Unassembled WGS sequence"/>
</dbReference>
<dbReference type="NCBIfam" id="TIGR04383">
    <property type="entry name" value="acidic_w_LPXTA"/>
    <property type="match status" value="1"/>
</dbReference>